<evidence type="ECO:0000313" key="3">
    <source>
        <dbReference type="Proteomes" id="UP001152888"/>
    </source>
</evidence>
<protein>
    <submittedName>
        <fullName evidence="2">Uncharacterized protein</fullName>
    </submittedName>
</protein>
<keyword evidence="1" id="KW-0812">Transmembrane</keyword>
<reference evidence="2" key="1">
    <citation type="submission" date="2022-03" db="EMBL/GenBank/DDBJ databases">
        <authorList>
            <person name="Sayadi A."/>
        </authorList>
    </citation>
    <scope>NUCLEOTIDE SEQUENCE</scope>
</reference>
<accession>A0A9P0LCI7</accession>
<evidence type="ECO:0000313" key="2">
    <source>
        <dbReference type="EMBL" id="CAH1990733.1"/>
    </source>
</evidence>
<gene>
    <name evidence="2" type="ORF">ACAOBT_LOCUS19850</name>
</gene>
<keyword evidence="1" id="KW-1133">Transmembrane helix</keyword>
<feature type="transmembrane region" description="Helical" evidence="1">
    <location>
        <begin position="12"/>
        <end position="33"/>
    </location>
</feature>
<name>A0A9P0LCI7_ACAOB</name>
<organism evidence="2 3">
    <name type="scientific">Acanthoscelides obtectus</name>
    <name type="common">Bean weevil</name>
    <name type="synonym">Bruchus obtectus</name>
    <dbReference type="NCBI Taxonomy" id="200917"/>
    <lineage>
        <taxon>Eukaryota</taxon>
        <taxon>Metazoa</taxon>
        <taxon>Ecdysozoa</taxon>
        <taxon>Arthropoda</taxon>
        <taxon>Hexapoda</taxon>
        <taxon>Insecta</taxon>
        <taxon>Pterygota</taxon>
        <taxon>Neoptera</taxon>
        <taxon>Endopterygota</taxon>
        <taxon>Coleoptera</taxon>
        <taxon>Polyphaga</taxon>
        <taxon>Cucujiformia</taxon>
        <taxon>Chrysomeloidea</taxon>
        <taxon>Chrysomelidae</taxon>
        <taxon>Bruchinae</taxon>
        <taxon>Bruchini</taxon>
        <taxon>Acanthoscelides</taxon>
    </lineage>
</organism>
<evidence type="ECO:0000256" key="1">
    <source>
        <dbReference type="SAM" id="Phobius"/>
    </source>
</evidence>
<proteinExistence type="predicted"/>
<feature type="transmembrane region" description="Helical" evidence="1">
    <location>
        <begin position="63"/>
        <end position="86"/>
    </location>
</feature>
<sequence>MDSNNFSMSGNTFTGLISLHLLELFILGTGVIVEHFKFSGKELLLSEQLIQFNTGYPKISKQFFSTFLVVISAQLLFDFKLFTFFLDNSMIRCEILKVYATFPPGN</sequence>
<keyword evidence="3" id="KW-1185">Reference proteome</keyword>
<comment type="caution">
    <text evidence="2">The sequence shown here is derived from an EMBL/GenBank/DDBJ whole genome shotgun (WGS) entry which is preliminary data.</text>
</comment>
<dbReference type="Proteomes" id="UP001152888">
    <property type="component" value="Unassembled WGS sequence"/>
</dbReference>
<dbReference type="AlphaFoldDB" id="A0A9P0LCI7"/>
<dbReference type="EMBL" id="CAKOFQ010007096">
    <property type="protein sequence ID" value="CAH1990733.1"/>
    <property type="molecule type" value="Genomic_DNA"/>
</dbReference>
<keyword evidence="1" id="KW-0472">Membrane</keyword>